<dbReference type="SUPFAM" id="SSF52096">
    <property type="entry name" value="ClpP/crotonase"/>
    <property type="match status" value="1"/>
</dbReference>
<evidence type="ECO:0000256" key="4">
    <source>
        <dbReference type="ARBA" id="ARBA00022825"/>
    </source>
</evidence>
<dbReference type="Pfam" id="PF03572">
    <property type="entry name" value="Peptidase_S41"/>
    <property type="match status" value="1"/>
</dbReference>
<dbReference type="CDD" id="cd06782">
    <property type="entry name" value="cpPDZ_CPP-like"/>
    <property type="match status" value="1"/>
</dbReference>
<dbReference type="InterPro" id="IPR004447">
    <property type="entry name" value="Peptidase_S41A"/>
</dbReference>
<feature type="domain" description="PDZ" evidence="8">
    <location>
        <begin position="239"/>
        <end position="310"/>
    </location>
</feature>
<evidence type="ECO:0000313" key="9">
    <source>
        <dbReference type="EMBL" id="MCS3902502.1"/>
    </source>
</evidence>
<dbReference type="CDD" id="cd07560">
    <property type="entry name" value="Peptidase_S41_CPP"/>
    <property type="match status" value="1"/>
</dbReference>
<protein>
    <submittedName>
        <fullName evidence="9">Carboxyl-terminal processing protease</fullName>
        <ecNumber evidence="9">3.4.21.102</ecNumber>
    </submittedName>
</protein>
<evidence type="ECO:0000313" key="10">
    <source>
        <dbReference type="Proteomes" id="UP001204445"/>
    </source>
</evidence>
<dbReference type="AlphaFoldDB" id="A0AAE3L513"/>
<dbReference type="InterPro" id="IPR036034">
    <property type="entry name" value="PDZ_sf"/>
</dbReference>
<dbReference type="Pfam" id="PF17804">
    <property type="entry name" value="TSP_NTD"/>
    <property type="match status" value="1"/>
</dbReference>
<dbReference type="PROSITE" id="PS50106">
    <property type="entry name" value="PDZ"/>
    <property type="match status" value="1"/>
</dbReference>
<keyword evidence="7" id="KW-0732">Signal</keyword>
<accession>A0AAE3L513</accession>
<evidence type="ECO:0000256" key="5">
    <source>
        <dbReference type="RuleBase" id="RU004404"/>
    </source>
</evidence>
<keyword evidence="3 5" id="KW-0378">Hydrolase</keyword>
<dbReference type="SUPFAM" id="SSF50156">
    <property type="entry name" value="PDZ domain-like"/>
    <property type="match status" value="1"/>
</dbReference>
<keyword evidence="2 5" id="KW-0645">Protease</keyword>
<feature type="signal peptide" evidence="7">
    <location>
        <begin position="1"/>
        <end position="26"/>
    </location>
</feature>
<comment type="caution">
    <text evidence="9">The sequence shown here is derived from an EMBL/GenBank/DDBJ whole genome shotgun (WGS) entry which is preliminary data.</text>
</comment>
<dbReference type="GO" id="GO:0004252">
    <property type="term" value="F:serine-type endopeptidase activity"/>
    <property type="evidence" value="ECO:0007669"/>
    <property type="project" value="UniProtKB-EC"/>
</dbReference>
<proteinExistence type="inferred from homology"/>
<name>A0AAE3L513_9GAMM</name>
<dbReference type="RefSeq" id="WP_259054043.1">
    <property type="nucleotide sequence ID" value="NZ_JANUCT010000003.1"/>
</dbReference>
<dbReference type="PANTHER" id="PTHR32060:SF22">
    <property type="entry name" value="CARBOXYL-TERMINAL-PROCESSING PEPTIDASE 3, CHLOROPLASTIC"/>
    <property type="match status" value="1"/>
</dbReference>
<dbReference type="GO" id="GO:0007165">
    <property type="term" value="P:signal transduction"/>
    <property type="evidence" value="ECO:0007669"/>
    <property type="project" value="TreeGrafter"/>
</dbReference>
<dbReference type="NCBIfam" id="TIGR00225">
    <property type="entry name" value="prc"/>
    <property type="match status" value="1"/>
</dbReference>
<dbReference type="SMART" id="SM00228">
    <property type="entry name" value="PDZ"/>
    <property type="match status" value="1"/>
</dbReference>
<dbReference type="EC" id="3.4.21.102" evidence="9"/>
<dbReference type="GO" id="GO:0030288">
    <property type="term" value="C:outer membrane-bounded periplasmic space"/>
    <property type="evidence" value="ECO:0007669"/>
    <property type="project" value="TreeGrafter"/>
</dbReference>
<dbReference type="InterPro" id="IPR040573">
    <property type="entry name" value="TSP_N"/>
</dbReference>
<keyword evidence="10" id="KW-1185">Reference proteome</keyword>
<dbReference type="InterPro" id="IPR020992">
    <property type="entry name" value="Tail_Prtase_C"/>
</dbReference>
<dbReference type="PANTHER" id="PTHR32060">
    <property type="entry name" value="TAIL-SPECIFIC PROTEASE"/>
    <property type="match status" value="1"/>
</dbReference>
<dbReference type="Pfam" id="PF00595">
    <property type="entry name" value="PDZ"/>
    <property type="match status" value="1"/>
</dbReference>
<dbReference type="InterPro" id="IPR005151">
    <property type="entry name" value="Tail-specific_protease"/>
</dbReference>
<dbReference type="EMBL" id="JANUCT010000003">
    <property type="protein sequence ID" value="MCS3902502.1"/>
    <property type="molecule type" value="Genomic_DNA"/>
</dbReference>
<keyword evidence="4 5" id="KW-0720">Serine protease</keyword>
<feature type="chain" id="PRO_5042146119" evidence="7">
    <location>
        <begin position="27"/>
        <end position="703"/>
    </location>
</feature>
<evidence type="ECO:0000256" key="3">
    <source>
        <dbReference type="ARBA" id="ARBA00022801"/>
    </source>
</evidence>
<gene>
    <name evidence="9" type="ORF">J2T55_000506</name>
</gene>
<dbReference type="InterPro" id="IPR001478">
    <property type="entry name" value="PDZ"/>
</dbReference>
<comment type="similarity">
    <text evidence="1 5">Belongs to the peptidase S41A family.</text>
</comment>
<dbReference type="Gene3D" id="3.90.226.10">
    <property type="entry name" value="2-enoyl-CoA Hydratase, Chain A, domain 1"/>
    <property type="match status" value="1"/>
</dbReference>
<reference evidence="9" key="1">
    <citation type="submission" date="2022-08" db="EMBL/GenBank/DDBJ databases">
        <title>Genomic Encyclopedia of Type Strains, Phase III (KMG-III): the genomes of soil and plant-associated and newly described type strains.</title>
        <authorList>
            <person name="Whitman W."/>
        </authorList>
    </citation>
    <scope>NUCLEOTIDE SEQUENCE</scope>
    <source>
        <strain evidence="9">HMT 1</strain>
    </source>
</reference>
<evidence type="ECO:0000259" key="8">
    <source>
        <dbReference type="PROSITE" id="PS50106"/>
    </source>
</evidence>
<dbReference type="Proteomes" id="UP001204445">
    <property type="component" value="Unassembled WGS sequence"/>
</dbReference>
<dbReference type="InterPro" id="IPR029045">
    <property type="entry name" value="ClpP/crotonase-like_dom_sf"/>
</dbReference>
<evidence type="ECO:0000256" key="1">
    <source>
        <dbReference type="ARBA" id="ARBA00009179"/>
    </source>
</evidence>
<evidence type="ECO:0000256" key="7">
    <source>
        <dbReference type="SAM" id="SignalP"/>
    </source>
</evidence>
<feature type="region of interest" description="Disordered" evidence="6">
    <location>
        <begin position="628"/>
        <end position="672"/>
    </location>
</feature>
<dbReference type="Pfam" id="PF11818">
    <property type="entry name" value="DUF3340"/>
    <property type="match status" value="1"/>
</dbReference>
<dbReference type="FunFam" id="3.90.226.10:FF:000090">
    <property type="entry name" value="Tail-specific protease"/>
    <property type="match status" value="1"/>
</dbReference>
<dbReference type="SMART" id="SM00245">
    <property type="entry name" value="TSPc"/>
    <property type="match status" value="1"/>
</dbReference>
<feature type="compositionally biased region" description="Basic and acidic residues" evidence="6">
    <location>
        <begin position="661"/>
        <end position="672"/>
    </location>
</feature>
<dbReference type="GO" id="GO:0006508">
    <property type="term" value="P:proteolysis"/>
    <property type="evidence" value="ECO:0007669"/>
    <property type="project" value="UniProtKB-KW"/>
</dbReference>
<dbReference type="Gene3D" id="2.30.42.10">
    <property type="match status" value="1"/>
</dbReference>
<evidence type="ECO:0000256" key="6">
    <source>
        <dbReference type="SAM" id="MobiDB-lite"/>
    </source>
</evidence>
<sequence>MPKIFQKTALLALSVCLVLAHAPLHAEVRLVDADQLQAREKHQRAIDIITHIATTYHYRQTELDDAMSKKIFDNYFDSLDPNRSFLTHSDIERFSDYRTRMDDAMRDGELGIAFDIFKHYRQCVKERVDYALSQLDQEFDFDTDERYRYDRQEMPWPENDAELRDIWDKRIKNDYLLLKLTDKSPDDIRETLRKRYERIVTSTFQLKADDVFQTFVNAYTTAIEPHTAYFSPRTSENFDISMRLSLEGIGAVLSGETDYTEVQRIVTGGPADMSGELEAEDRIIGVAQGEEGEMVDVIGWRLDDVVDLIRGPKGSIVRLEVLPKGMGPGGPTKTIELERNKIKLEQQAAKSEVLELDGTSSRVGVIDIPTFYMDFAAHQRGDKDYRSTTRDVRKLIDELRDKNVDGLVIDLRGNGGGSLTEALELTGLFISGGPIVQTKDSSGRIEVNEDPDPELFYQGPLAVLVDRNSASASEIFAGAIQDYKRGIVIGEPTFGKGTVQNIIDLSRFDNQGDEELGRLKTTIAQFFRISGGSNQHRGVVPDIVYPTAHRAEDSGERSYENALPWDSVRPAKFEPAAAPTDKFDVVRDRHEQRIADNESFAALLERTRFLEQQREDKTVSLNLEKRKQERERLEAEQEELDEQYHNSLGMELEPEDDSDSKEEGDSDKPDILLREAARILNDLIVPTDELPKQLHADKKASAN</sequence>
<evidence type="ECO:0000256" key="2">
    <source>
        <dbReference type="ARBA" id="ARBA00022670"/>
    </source>
</evidence>
<organism evidence="9 10">
    <name type="scientific">Methylohalomonas lacus</name>
    <dbReference type="NCBI Taxonomy" id="398773"/>
    <lineage>
        <taxon>Bacteria</taxon>
        <taxon>Pseudomonadati</taxon>
        <taxon>Pseudomonadota</taxon>
        <taxon>Gammaproteobacteria</taxon>
        <taxon>Methylohalomonadales</taxon>
        <taxon>Methylohalomonadaceae</taxon>
        <taxon>Methylohalomonas</taxon>
    </lineage>
</organism>